<keyword evidence="3" id="KW-1185">Reference proteome</keyword>
<dbReference type="KEGG" id="scac:106086371"/>
<evidence type="ECO:0000313" key="3">
    <source>
        <dbReference type="Proteomes" id="UP000095300"/>
    </source>
</evidence>
<evidence type="ECO:0008006" key="4">
    <source>
        <dbReference type="Google" id="ProtNLM"/>
    </source>
</evidence>
<dbReference type="PANTHER" id="PTHR20898">
    <property type="entry name" value="DAEDALUS ON 3-RELATED-RELATED"/>
    <property type="match status" value="1"/>
</dbReference>
<dbReference type="VEuPathDB" id="VectorBase:SCAU014291"/>
<dbReference type="PANTHER" id="PTHR20898:SF0">
    <property type="entry name" value="DAEDALUS ON 3-RELATED"/>
    <property type="match status" value="1"/>
</dbReference>
<dbReference type="Pfam" id="PF06477">
    <property type="entry name" value="DUF1091"/>
    <property type="match status" value="1"/>
</dbReference>
<gene>
    <name evidence="2" type="primary">106086371</name>
</gene>
<name>A0A1I8Q675_STOCA</name>
<dbReference type="Proteomes" id="UP000095300">
    <property type="component" value="Unassembled WGS sequence"/>
</dbReference>
<feature type="chain" id="PRO_5009327763" description="MD-2-related lipid-recognition domain-containing protein" evidence="1">
    <location>
        <begin position="28"/>
        <end position="183"/>
    </location>
</feature>
<keyword evidence="1" id="KW-0732">Signal</keyword>
<sequence>MSRFRVITLGNIQLFLNLALLFGLVQAKSSFKFTNIKCLEHDVSFSRFEICRLKVVGRDVVSLNIKVRLYKSPVTNSTVNLAFYKKSNGFKPFLYNGTADVCAFFANRQRYPIFKIIFDMFVRNSNLNHTCPYSDVLAVEELVLNEGMFRYFPLSEAEYLFKAKVYAYNDLKATLEIYFYRKD</sequence>
<dbReference type="OrthoDB" id="5812619at2759"/>
<protein>
    <recommendedName>
        <fullName evidence="4">MD-2-related lipid-recognition domain-containing protein</fullName>
    </recommendedName>
</protein>
<dbReference type="EnsemblMetazoa" id="SCAU014291-RA">
    <property type="protein sequence ID" value="SCAU014291-PA"/>
    <property type="gene ID" value="SCAU014291"/>
</dbReference>
<feature type="signal peptide" evidence="1">
    <location>
        <begin position="1"/>
        <end position="27"/>
    </location>
</feature>
<reference evidence="2" key="1">
    <citation type="submission" date="2020-05" db="UniProtKB">
        <authorList>
            <consortium name="EnsemblMetazoa"/>
        </authorList>
    </citation>
    <scope>IDENTIFICATION</scope>
    <source>
        <strain evidence="2">USDA</strain>
    </source>
</reference>
<proteinExistence type="predicted"/>
<dbReference type="InterPro" id="IPR010512">
    <property type="entry name" value="DUF1091"/>
</dbReference>
<accession>A0A1I8Q675</accession>
<dbReference type="SMART" id="SM00697">
    <property type="entry name" value="DM8"/>
    <property type="match status" value="1"/>
</dbReference>
<dbReference type="AlphaFoldDB" id="A0A1I8Q675"/>
<evidence type="ECO:0000256" key="1">
    <source>
        <dbReference type="SAM" id="SignalP"/>
    </source>
</evidence>
<evidence type="ECO:0000313" key="2">
    <source>
        <dbReference type="EnsemblMetazoa" id="SCAU014291-PA"/>
    </source>
</evidence>
<organism evidence="2 3">
    <name type="scientific">Stomoxys calcitrans</name>
    <name type="common">Stable fly</name>
    <name type="synonym">Conops calcitrans</name>
    <dbReference type="NCBI Taxonomy" id="35570"/>
    <lineage>
        <taxon>Eukaryota</taxon>
        <taxon>Metazoa</taxon>
        <taxon>Ecdysozoa</taxon>
        <taxon>Arthropoda</taxon>
        <taxon>Hexapoda</taxon>
        <taxon>Insecta</taxon>
        <taxon>Pterygota</taxon>
        <taxon>Neoptera</taxon>
        <taxon>Endopterygota</taxon>
        <taxon>Diptera</taxon>
        <taxon>Brachycera</taxon>
        <taxon>Muscomorpha</taxon>
        <taxon>Muscoidea</taxon>
        <taxon>Muscidae</taxon>
        <taxon>Stomoxys</taxon>
    </lineage>
</organism>